<feature type="transmembrane region" description="Helical" evidence="8">
    <location>
        <begin position="335"/>
        <end position="354"/>
    </location>
</feature>
<evidence type="ECO:0000256" key="3">
    <source>
        <dbReference type="ARBA" id="ARBA00022475"/>
    </source>
</evidence>
<evidence type="ECO:0000256" key="2">
    <source>
        <dbReference type="ARBA" id="ARBA00022448"/>
    </source>
</evidence>
<feature type="transmembrane region" description="Helical" evidence="8">
    <location>
        <begin position="64"/>
        <end position="83"/>
    </location>
</feature>
<feature type="transmembrane region" description="Helical" evidence="8">
    <location>
        <begin position="366"/>
        <end position="386"/>
    </location>
</feature>
<dbReference type="PANTHER" id="PTHR30574">
    <property type="entry name" value="INNER MEMBRANE PROTEIN YEDE"/>
    <property type="match status" value="1"/>
</dbReference>
<comment type="subcellular location">
    <subcellularLocation>
        <location evidence="1">Cell inner membrane</location>
        <topology evidence="1">Multi-pass membrane protein</topology>
    </subcellularLocation>
</comment>
<keyword evidence="2" id="KW-0813">Transport</keyword>
<evidence type="ECO:0000256" key="4">
    <source>
        <dbReference type="ARBA" id="ARBA00022519"/>
    </source>
</evidence>
<dbReference type="PANTHER" id="PTHR30574:SF1">
    <property type="entry name" value="SULPHUR TRANSPORT DOMAIN-CONTAINING PROTEIN"/>
    <property type="match status" value="1"/>
</dbReference>
<feature type="transmembrane region" description="Helical" evidence="8">
    <location>
        <begin position="133"/>
        <end position="150"/>
    </location>
</feature>
<reference evidence="9" key="1">
    <citation type="submission" date="2018-06" db="EMBL/GenBank/DDBJ databases">
        <authorList>
            <person name="Zhirakovskaya E."/>
        </authorList>
    </citation>
    <scope>NUCLEOTIDE SEQUENCE</scope>
</reference>
<evidence type="ECO:0008006" key="10">
    <source>
        <dbReference type="Google" id="ProtNLM"/>
    </source>
</evidence>
<feature type="transmembrane region" description="Helical" evidence="8">
    <location>
        <begin position="197"/>
        <end position="219"/>
    </location>
</feature>
<feature type="transmembrane region" description="Helical" evidence="8">
    <location>
        <begin position="9"/>
        <end position="28"/>
    </location>
</feature>
<evidence type="ECO:0000256" key="1">
    <source>
        <dbReference type="ARBA" id="ARBA00004429"/>
    </source>
</evidence>
<evidence type="ECO:0000256" key="5">
    <source>
        <dbReference type="ARBA" id="ARBA00022692"/>
    </source>
</evidence>
<protein>
    <recommendedName>
        <fullName evidence="10">Sulphur transport domain-containing protein</fullName>
    </recommendedName>
</protein>
<dbReference type="AlphaFoldDB" id="A0A3B0XTG7"/>
<dbReference type="Pfam" id="PF04143">
    <property type="entry name" value="Sulf_transp"/>
    <property type="match status" value="2"/>
</dbReference>
<organism evidence="9">
    <name type="scientific">hydrothermal vent metagenome</name>
    <dbReference type="NCBI Taxonomy" id="652676"/>
    <lineage>
        <taxon>unclassified sequences</taxon>
        <taxon>metagenomes</taxon>
        <taxon>ecological metagenomes</taxon>
    </lineage>
</organism>
<evidence type="ECO:0000313" key="9">
    <source>
        <dbReference type="EMBL" id="VAW66617.1"/>
    </source>
</evidence>
<evidence type="ECO:0000256" key="8">
    <source>
        <dbReference type="SAM" id="Phobius"/>
    </source>
</evidence>
<feature type="transmembrane region" description="Helical" evidence="8">
    <location>
        <begin position="414"/>
        <end position="435"/>
    </location>
</feature>
<accession>A0A3B0XTG7</accession>
<keyword evidence="7 8" id="KW-0472">Membrane</keyword>
<name>A0A3B0XTG7_9ZZZZ</name>
<keyword evidence="3" id="KW-1003">Cell membrane</keyword>
<sequence>MLSLRKQWPFWVSGIFVGIAEIMNYIVLHKPIGLTTGLVEMTAAFEQTVAPGTDWWSRAYDPNVHWIIIGVVIGAWLVTRAEGESRGWVKYPVKELMLAFVGGFVFSFGTRLAHGCTTHHFLGGLSSMSTASLLYLVAILPAGFFTFYLMTKMGIGHVFKGQENRSTSEYGAKNGGKMALDGLACEASKNYNPKRDWLRISILIFMFAFFGNAIVSSFIYGTEDGLFGWNYAISVIGWGMMLWFLLIGIVAGVGMAKTGFGTECAFMTPEISMGVEHKENFFEKVWRIPGSTRFMFRSMSPFTAIFIEILLLWVAIMIGWQFFDIKLPLGMNPTWVLLLGAACQGFGSVAMIGCEIRTYMRLGMGYMTAIAAFPGFLLGYLPYTLYQDFWEDLARDTTISRIKHVPDLFGHDPIIQAIAGLAYGLLVAYLLYWSIKRGMRLTGFSFKDLMTTANDDLTIKYFDRLPGDIDDMSNNKDKKVNDTYSAGTATDSIS</sequence>
<dbReference type="InterPro" id="IPR007272">
    <property type="entry name" value="Sulf_transp_TsuA/YedE"/>
</dbReference>
<keyword evidence="4" id="KW-0997">Cell inner membrane</keyword>
<feature type="transmembrane region" description="Helical" evidence="8">
    <location>
        <begin position="231"/>
        <end position="253"/>
    </location>
</feature>
<keyword evidence="6 8" id="KW-1133">Transmembrane helix</keyword>
<dbReference type="EMBL" id="UOFH01000351">
    <property type="protein sequence ID" value="VAW66617.1"/>
    <property type="molecule type" value="Genomic_DNA"/>
</dbReference>
<keyword evidence="5 8" id="KW-0812">Transmembrane</keyword>
<evidence type="ECO:0000256" key="7">
    <source>
        <dbReference type="ARBA" id="ARBA00023136"/>
    </source>
</evidence>
<evidence type="ECO:0000256" key="6">
    <source>
        <dbReference type="ARBA" id="ARBA00022989"/>
    </source>
</evidence>
<proteinExistence type="predicted"/>
<dbReference type="GO" id="GO:0005886">
    <property type="term" value="C:plasma membrane"/>
    <property type="evidence" value="ECO:0007669"/>
    <property type="project" value="UniProtKB-SubCell"/>
</dbReference>
<feature type="transmembrane region" description="Helical" evidence="8">
    <location>
        <begin position="95"/>
        <end position="113"/>
    </location>
</feature>
<gene>
    <name evidence="9" type="ORF">MNBD_GAMMA08-907</name>
</gene>
<feature type="transmembrane region" description="Helical" evidence="8">
    <location>
        <begin position="302"/>
        <end position="323"/>
    </location>
</feature>